<keyword evidence="1" id="KW-1133">Transmembrane helix</keyword>
<keyword evidence="1" id="KW-0472">Membrane</keyword>
<proteinExistence type="predicted"/>
<protein>
    <submittedName>
        <fullName evidence="2">Uncharacterized protein</fullName>
    </submittedName>
</protein>
<reference evidence="3" key="1">
    <citation type="journal article" date="2017" name="Genome Biol. Evol.">
        <title>The complete genome sequence of the phytopathogenic fungus Sclerotinia sclerotiorum reveals insights into the genome architecture of broad host range pathogens.</title>
        <authorList>
            <person name="Derbyshire M."/>
            <person name="Denton-Giles M."/>
            <person name="Hegedus D."/>
            <person name="Seifbarghy S."/>
            <person name="Rollins J."/>
            <person name="van Kan J."/>
            <person name="Seidl M.F."/>
            <person name="Faino L."/>
            <person name="Mbengue M."/>
            <person name="Navaud O."/>
            <person name="Raffaele S."/>
            <person name="Hammond-Kosack K."/>
            <person name="Heard S."/>
            <person name="Oliver R."/>
        </authorList>
    </citation>
    <scope>NUCLEOTIDE SEQUENCE [LARGE SCALE GENOMIC DNA]</scope>
    <source>
        <strain evidence="3">ATCC 18683 / 1980 / Ss-1</strain>
    </source>
</reference>
<dbReference type="EMBL" id="CP017816">
    <property type="protein sequence ID" value="APA07763.1"/>
    <property type="molecule type" value="Genomic_DNA"/>
</dbReference>
<feature type="transmembrane region" description="Helical" evidence="1">
    <location>
        <begin position="12"/>
        <end position="36"/>
    </location>
</feature>
<dbReference type="VEuPathDB" id="FungiDB:sscle_03g025330"/>
<dbReference type="OrthoDB" id="4525788at2759"/>
<dbReference type="Proteomes" id="UP000177798">
    <property type="component" value="Chromosome 3"/>
</dbReference>
<name>A0A1D9PZN6_SCLS1</name>
<evidence type="ECO:0000313" key="2">
    <source>
        <dbReference type="EMBL" id="APA07763.1"/>
    </source>
</evidence>
<evidence type="ECO:0000256" key="1">
    <source>
        <dbReference type="SAM" id="Phobius"/>
    </source>
</evidence>
<accession>A0A1D9PZN6</accession>
<organism evidence="2 3">
    <name type="scientific">Sclerotinia sclerotiorum (strain ATCC 18683 / 1980 / Ss-1)</name>
    <name type="common">White mold</name>
    <name type="synonym">Whetzelinia sclerotiorum</name>
    <dbReference type="NCBI Taxonomy" id="665079"/>
    <lineage>
        <taxon>Eukaryota</taxon>
        <taxon>Fungi</taxon>
        <taxon>Dikarya</taxon>
        <taxon>Ascomycota</taxon>
        <taxon>Pezizomycotina</taxon>
        <taxon>Leotiomycetes</taxon>
        <taxon>Helotiales</taxon>
        <taxon>Sclerotiniaceae</taxon>
        <taxon>Sclerotinia</taxon>
    </lineage>
</organism>
<sequence>MAISASGSQLGLPVLIVDDVVFLALASIAVFARIWARYIPKSKLCFNDYIISLALITRTEFYAVVRRRAGNKSQYVVVTGGAGQHMDKVQLSPLVSVFKHYTSSYAYALEAPDAVAKENLL</sequence>
<evidence type="ECO:0000313" key="3">
    <source>
        <dbReference type="Proteomes" id="UP000177798"/>
    </source>
</evidence>
<gene>
    <name evidence="2" type="ORF">sscle_03g025330</name>
</gene>
<keyword evidence="1" id="KW-0812">Transmembrane</keyword>
<dbReference type="AlphaFoldDB" id="A0A1D9PZN6"/>